<dbReference type="SFLD" id="SFLDS00003">
    <property type="entry name" value="Haloacid_Dehalogenase"/>
    <property type="match status" value="1"/>
</dbReference>
<dbReference type="CDD" id="cd02603">
    <property type="entry name" value="HAD_sEH-N_like"/>
    <property type="match status" value="1"/>
</dbReference>
<dbReference type="Pfam" id="PF00702">
    <property type="entry name" value="Hydrolase"/>
    <property type="match status" value="1"/>
</dbReference>
<keyword evidence="2" id="KW-1185">Reference proteome</keyword>
<dbReference type="PANTHER" id="PTHR43611:SF3">
    <property type="entry name" value="FLAVIN MONONUCLEOTIDE HYDROLASE 1, CHLOROPLATIC"/>
    <property type="match status" value="1"/>
</dbReference>
<dbReference type="InParanoid" id="A0A6C2YJV7"/>
<evidence type="ECO:0000313" key="1">
    <source>
        <dbReference type="EMBL" id="VIP01232.1"/>
    </source>
</evidence>
<dbReference type="KEGG" id="tim:GMBLW1_27280"/>
<dbReference type="InterPro" id="IPR006439">
    <property type="entry name" value="HAD-SF_hydro_IA"/>
</dbReference>
<organism evidence="1">
    <name type="scientific">Tuwongella immobilis</name>
    <dbReference type="NCBI Taxonomy" id="692036"/>
    <lineage>
        <taxon>Bacteria</taxon>
        <taxon>Pseudomonadati</taxon>
        <taxon>Planctomycetota</taxon>
        <taxon>Planctomycetia</taxon>
        <taxon>Gemmatales</taxon>
        <taxon>Gemmataceae</taxon>
        <taxon>Tuwongella</taxon>
    </lineage>
</organism>
<dbReference type="Gene3D" id="1.10.150.240">
    <property type="entry name" value="Putative phosphatase, domain 2"/>
    <property type="match status" value="1"/>
</dbReference>
<reference evidence="1" key="1">
    <citation type="submission" date="2019-04" db="EMBL/GenBank/DDBJ databases">
        <authorList>
            <consortium name="Science for Life Laboratories"/>
        </authorList>
    </citation>
    <scope>NUCLEOTIDE SEQUENCE</scope>
    <source>
        <strain evidence="1">MBLW1</strain>
    </source>
</reference>
<dbReference type="RefSeq" id="WP_162656458.1">
    <property type="nucleotide sequence ID" value="NZ_LR593887.1"/>
</dbReference>
<gene>
    <name evidence="1" type="ORF">GMBLW1_27280</name>
</gene>
<proteinExistence type="predicted"/>
<dbReference type="FunCoup" id="A0A6C2YJV7">
    <property type="interactions" value="32"/>
</dbReference>
<dbReference type="EMBL" id="LR593887">
    <property type="protein sequence ID" value="VTR97890.1"/>
    <property type="molecule type" value="Genomic_DNA"/>
</dbReference>
<dbReference type="InterPro" id="IPR036412">
    <property type="entry name" value="HAD-like_sf"/>
</dbReference>
<sequence>MIRTLVFDFGNVIGRFDHSRTVARLASRSPLAPTELALMLFGSPLNDDYETGRISTRQYLDAIRSNARLDCTDEEFHHAFVDIFQHHPPIEAVIPHLAQRYRLVLASNTNPAHFETIASMFRETLSHMHALALSHQVGHRKPHAGFYAAVQELAHANPQECLFIDDLPTNVAAAEAHGWHGIVFVDPQDLFDRFDSYGIDLPLSARNVSA</sequence>
<evidence type="ECO:0008006" key="3">
    <source>
        <dbReference type="Google" id="ProtNLM"/>
    </source>
</evidence>
<dbReference type="AlphaFoldDB" id="A0A6C2YJV7"/>
<dbReference type="SUPFAM" id="SSF56784">
    <property type="entry name" value="HAD-like"/>
    <property type="match status" value="1"/>
</dbReference>
<protein>
    <recommendedName>
        <fullName evidence="3">HAD family phosphatase</fullName>
    </recommendedName>
</protein>
<dbReference type="PANTHER" id="PTHR43611">
    <property type="entry name" value="ALPHA-D-GLUCOSE 1-PHOSPHATE PHOSPHATASE"/>
    <property type="match status" value="1"/>
</dbReference>
<dbReference type="NCBIfam" id="TIGR01509">
    <property type="entry name" value="HAD-SF-IA-v3"/>
    <property type="match status" value="1"/>
</dbReference>
<dbReference type="EMBL" id="LR586016">
    <property type="protein sequence ID" value="VIP01232.1"/>
    <property type="molecule type" value="Genomic_DNA"/>
</dbReference>
<name>A0A6C2YJV7_9BACT</name>
<evidence type="ECO:0000313" key="2">
    <source>
        <dbReference type="Proteomes" id="UP000464378"/>
    </source>
</evidence>
<dbReference type="InterPro" id="IPR023198">
    <property type="entry name" value="PGP-like_dom2"/>
</dbReference>
<keyword evidence="1" id="KW-0378">Hydrolase</keyword>
<dbReference type="SFLD" id="SFLDG01129">
    <property type="entry name" value="C1.5:_HAD__Beta-PGM__Phosphata"/>
    <property type="match status" value="1"/>
</dbReference>
<dbReference type="InterPro" id="IPR023214">
    <property type="entry name" value="HAD_sf"/>
</dbReference>
<accession>A0A6C2YJV7</accession>
<dbReference type="Proteomes" id="UP000464378">
    <property type="component" value="Chromosome"/>
</dbReference>
<dbReference type="Gene3D" id="3.40.50.1000">
    <property type="entry name" value="HAD superfamily/HAD-like"/>
    <property type="match status" value="1"/>
</dbReference>
<dbReference type="GO" id="GO:0016787">
    <property type="term" value="F:hydrolase activity"/>
    <property type="evidence" value="ECO:0007669"/>
    <property type="project" value="UniProtKB-KW"/>
</dbReference>